<reference evidence="10" key="1">
    <citation type="journal article" date="2023" name="Mol. Phylogenet. Evol.">
        <title>Genome-scale phylogeny and comparative genomics of the fungal order Sordariales.</title>
        <authorList>
            <person name="Hensen N."/>
            <person name="Bonometti L."/>
            <person name="Westerberg I."/>
            <person name="Brannstrom I.O."/>
            <person name="Guillou S."/>
            <person name="Cros-Aarteil S."/>
            <person name="Calhoun S."/>
            <person name="Haridas S."/>
            <person name="Kuo A."/>
            <person name="Mondo S."/>
            <person name="Pangilinan J."/>
            <person name="Riley R."/>
            <person name="LaButti K."/>
            <person name="Andreopoulos B."/>
            <person name="Lipzen A."/>
            <person name="Chen C."/>
            <person name="Yan M."/>
            <person name="Daum C."/>
            <person name="Ng V."/>
            <person name="Clum A."/>
            <person name="Steindorff A."/>
            <person name="Ohm R.A."/>
            <person name="Martin F."/>
            <person name="Silar P."/>
            <person name="Natvig D.O."/>
            <person name="Lalanne C."/>
            <person name="Gautier V."/>
            <person name="Ament-Velasquez S.L."/>
            <person name="Kruys A."/>
            <person name="Hutchinson M.I."/>
            <person name="Powell A.J."/>
            <person name="Barry K."/>
            <person name="Miller A.N."/>
            <person name="Grigoriev I.V."/>
            <person name="Debuchy R."/>
            <person name="Gladieux P."/>
            <person name="Hiltunen Thoren M."/>
            <person name="Johannesson H."/>
        </authorList>
    </citation>
    <scope>NUCLEOTIDE SEQUENCE</scope>
    <source>
        <strain evidence="10">CBS 103.79</strain>
    </source>
</reference>
<keyword evidence="6" id="KW-0325">Glycoprotein</keyword>
<evidence type="ECO:0000256" key="6">
    <source>
        <dbReference type="ARBA" id="ARBA00023180"/>
    </source>
</evidence>
<comment type="subcellular location">
    <subcellularLocation>
        <location evidence="1 9">Secreted</location>
    </subcellularLocation>
</comment>
<evidence type="ECO:0000256" key="4">
    <source>
        <dbReference type="ARBA" id="ARBA00022729"/>
    </source>
</evidence>
<dbReference type="InterPro" id="IPR029058">
    <property type="entry name" value="AB_hydrolase_fold"/>
</dbReference>
<keyword evidence="7 9" id="KW-0119">Carbohydrate metabolism</keyword>
<dbReference type="EMBL" id="MU855637">
    <property type="protein sequence ID" value="KAK3900786.1"/>
    <property type="molecule type" value="Genomic_DNA"/>
</dbReference>
<comment type="caution">
    <text evidence="10">The sequence shown here is derived from an EMBL/GenBank/DDBJ whole genome shotgun (WGS) entry which is preliminary data.</text>
</comment>
<dbReference type="Pfam" id="PF10503">
    <property type="entry name" value="Esterase_PHB"/>
    <property type="match status" value="1"/>
</dbReference>
<dbReference type="InterPro" id="IPR050955">
    <property type="entry name" value="Plant_Biomass_Hydrol_Est"/>
</dbReference>
<keyword evidence="5 9" id="KW-0378">Hydrolase</keyword>
<evidence type="ECO:0000256" key="9">
    <source>
        <dbReference type="RuleBase" id="RU367147"/>
    </source>
</evidence>
<dbReference type="GO" id="GO:0005576">
    <property type="term" value="C:extracellular region"/>
    <property type="evidence" value="ECO:0007669"/>
    <property type="project" value="UniProtKB-SubCell"/>
</dbReference>
<dbReference type="AlphaFoldDB" id="A0AAN6RSS3"/>
<protein>
    <recommendedName>
        <fullName evidence="9">Carboxylic ester hydrolase</fullName>
        <ecNumber evidence="9">3.1.1.-</ecNumber>
    </recommendedName>
</protein>
<dbReference type="SUPFAM" id="SSF53474">
    <property type="entry name" value="alpha/beta-Hydrolases"/>
    <property type="match status" value="2"/>
</dbReference>
<keyword evidence="11" id="KW-1185">Reference proteome</keyword>
<dbReference type="InterPro" id="IPR010126">
    <property type="entry name" value="Esterase_phb"/>
</dbReference>
<dbReference type="Proteomes" id="UP001303889">
    <property type="component" value="Unassembled WGS sequence"/>
</dbReference>
<dbReference type="Gene3D" id="3.40.50.1820">
    <property type="entry name" value="alpha/beta hydrolase"/>
    <property type="match status" value="1"/>
</dbReference>
<comment type="function">
    <text evidence="9">Esterase involved in the hydrolysis of xylan, a major structural heterogeneous polysaccharide found in plant biomass representing the second most abundant polysaccharide in the biosphere, after cellulose.</text>
</comment>
<dbReference type="PANTHER" id="PTHR43037">
    <property type="entry name" value="UNNAMED PRODUCT-RELATED"/>
    <property type="match status" value="1"/>
</dbReference>
<dbReference type="GO" id="GO:0045493">
    <property type="term" value="P:xylan catabolic process"/>
    <property type="evidence" value="ECO:0007669"/>
    <property type="project" value="UniProtKB-UniRule"/>
</dbReference>
<dbReference type="GO" id="GO:0052689">
    <property type="term" value="F:carboxylic ester hydrolase activity"/>
    <property type="evidence" value="ECO:0007669"/>
    <property type="project" value="UniProtKB-KW"/>
</dbReference>
<accession>A0AAN6RSS3</accession>
<sequence>MLFWTVLGLAATATTCLAASLQQVSSFGSNPTNIKMYVYVPDKVAPKPAIIVALHGCLSSATEFFTTTKLPSYADSNGFVLVYPSTPNQNNCWDVHNPASLTHGQGGDAAGIISMVNYALDKYGGNKERVYVMGFSSGGMMTNVLAGSYPDVFQAAAAYSGVAFGCFAGAAGSTPMTTNQTCAQGLQHTPQEWGNLVRNAYPGYTGRRPRIQVSHGLADMLVRPQCAAEALKQWANVLGVEFTRNVTGVPAAGWTQEVYGGDGSKLQGFFGTGVGHAPTVNEPQLLKFFGITQ</sequence>
<evidence type="ECO:0000256" key="5">
    <source>
        <dbReference type="ARBA" id="ARBA00022801"/>
    </source>
</evidence>
<evidence type="ECO:0000256" key="7">
    <source>
        <dbReference type="ARBA" id="ARBA00023277"/>
    </source>
</evidence>
<evidence type="ECO:0000256" key="8">
    <source>
        <dbReference type="ARBA" id="ARBA00023326"/>
    </source>
</evidence>
<keyword evidence="2 9" id="KW-0719">Serine esterase</keyword>
<evidence type="ECO:0000256" key="1">
    <source>
        <dbReference type="ARBA" id="ARBA00004613"/>
    </source>
</evidence>
<gene>
    <name evidence="10" type="ORF">C8A05DRAFT_16938</name>
</gene>
<evidence type="ECO:0000256" key="2">
    <source>
        <dbReference type="ARBA" id="ARBA00022487"/>
    </source>
</evidence>
<dbReference type="NCBIfam" id="TIGR01840">
    <property type="entry name" value="esterase_phb"/>
    <property type="match status" value="1"/>
</dbReference>
<evidence type="ECO:0000313" key="11">
    <source>
        <dbReference type="Proteomes" id="UP001303889"/>
    </source>
</evidence>
<evidence type="ECO:0000256" key="3">
    <source>
        <dbReference type="ARBA" id="ARBA00022525"/>
    </source>
</evidence>
<dbReference type="EC" id="3.1.1.-" evidence="9"/>
<evidence type="ECO:0000313" key="10">
    <source>
        <dbReference type="EMBL" id="KAK3900786.1"/>
    </source>
</evidence>
<organism evidence="10 11">
    <name type="scientific">Staphylotrichum tortipilum</name>
    <dbReference type="NCBI Taxonomy" id="2831512"/>
    <lineage>
        <taxon>Eukaryota</taxon>
        <taxon>Fungi</taxon>
        <taxon>Dikarya</taxon>
        <taxon>Ascomycota</taxon>
        <taxon>Pezizomycotina</taxon>
        <taxon>Sordariomycetes</taxon>
        <taxon>Sordariomycetidae</taxon>
        <taxon>Sordariales</taxon>
        <taxon>Chaetomiaceae</taxon>
        <taxon>Staphylotrichum</taxon>
    </lineage>
</organism>
<feature type="chain" id="PRO_5042666206" description="Carboxylic ester hydrolase" evidence="9">
    <location>
        <begin position="19"/>
        <end position="293"/>
    </location>
</feature>
<keyword evidence="4 9" id="KW-0732">Signal</keyword>
<proteinExistence type="inferred from homology"/>
<name>A0AAN6RSS3_9PEZI</name>
<reference evidence="10" key="2">
    <citation type="submission" date="2023-05" db="EMBL/GenBank/DDBJ databases">
        <authorList>
            <consortium name="Lawrence Berkeley National Laboratory"/>
            <person name="Steindorff A."/>
            <person name="Hensen N."/>
            <person name="Bonometti L."/>
            <person name="Westerberg I."/>
            <person name="Brannstrom I.O."/>
            <person name="Guillou S."/>
            <person name="Cros-Aarteil S."/>
            <person name="Calhoun S."/>
            <person name="Haridas S."/>
            <person name="Kuo A."/>
            <person name="Mondo S."/>
            <person name="Pangilinan J."/>
            <person name="Riley R."/>
            <person name="Labutti K."/>
            <person name="Andreopoulos B."/>
            <person name="Lipzen A."/>
            <person name="Chen C."/>
            <person name="Yanf M."/>
            <person name="Daum C."/>
            <person name="Ng V."/>
            <person name="Clum A."/>
            <person name="Ohm R."/>
            <person name="Martin F."/>
            <person name="Silar P."/>
            <person name="Natvig D."/>
            <person name="Lalanne C."/>
            <person name="Gautier V."/>
            <person name="Ament-Velasquez S.L."/>
            <person name="Kruys A."/>
            <person name="Hutchinson M.I."/>
            <person name="Powell A.J."/>
            <person name="Barry K."/>
            <person name="Miller A.N."/>
            <person name="Grigoriev I.V."/>
            <person name="Debuchy R."/>
            <person name="Gladieux P."/>
            <person name="Thoren M.H."/>
            <person name="Johannesson H."/>
        </authorList>
    </citation>
    <scope>NUCLEOTIDE SEQUENCE</scope>
    <source>
        <strain evidence="10">CBS 103.79</strain>
    </source>
</reference>
<keyword evidence="8 9" id="KW-0624">Polysaccharide degradation</keyword>
<feature type="signal peptide" evidence="9">
    <location>
        <begin position="1"/>
        <end position="18"/>
    </location>
</feature>
<keyword evidence="3 9" id="KW-0964">Secreted</keyword>
<dbReference type="PANTHER" id="PTHR43037:SF3">
    <property type="entry name" value="FERULOYL ESTERASE B"/>
    <property type="match status" value="1"/>
</dbReference>
<comment type="similarity">
    <text evidence="9">Belongs to the carbohydrate esterase 1 (CE1) family.</text>
</comment>